<dbReference type="RefSeq" id="WP_175590884.1">
    <property type="nucleotide sequence ID" value="NZ_JABWGN010000007.1"/>
</dbReference>
<reference evidence="2 3" key="1">
    <citation type="submission" date="2020-06" db="EMBL/GenBank/DDBJ databases">
        <title>Nonomuraea sp. SMC257, a novel actinomycete isolated from soil.</title>
        <authorList>
            <person name="Chanama M."/>
        </authorList>
    </citation>
    <scope>NUCLEOTIDE SEQUENCE [LARGE SCALE GENOMIC DNA]</scope>
    <source>
        <strain evidence="2 3">SMC257</strain>
    </source>
</reference>
<sequence length="232" mass="25298">MTTDTIDPDLAMTDQEVAAILATAQAESEQAAAAVQDAERAVRGELPGGQDVTPAKLAKLRDDAEHAAMRVQAAEKRTREITEKRTEARKAEIRARIREEAAGDLDRAEDIIAALDGFEAALSGLCEAMEAHNDRIARWAREMSAAGVPASHGEAPSAYGLGHEIHGGSLTIDNKIYRPLVAGKYVAATLYRVMSPYPRAFLKAYHDQAITDKGDWIERTEVDLHARIRRDA</sequence>
<protein>
    <submittedName>
        <fullName evidence="2">Uncharacterized protein</fullName>
    </submittedName>
</protein>
<gene>
    <name evidence="2" type="ORF">HTZ77_18565</name>
</gene>
<organism evidence="2 3">
    <name type="scientific">Nonomuraea montanisoli</name>
    <dbReference type="NCBI Taxonomy" id="2741721"/>
    <lineage>
        <taxon>Bacteria</taxon>
        <taxon>Bacillati</taxon>
        <taxon>Actinomycetota</taxon>
        <taxon>Actinomycetes</taxon>
        <taxon>Streptosporangiales</taxon>
        <taxon>Streptosporangiaceae</taxon>
        <taxon>Nonomuraea</taxon>
    </lineage>
</organism>
<keyword evidence="3" id="KW-1185">Reference proteome</keyword>
<feature type="coiled-coil region" evidence="1">
    <location>
        <begin position="21"/>
        <end position="91"/>
    </location>
</feature>
<evidence type="ECO:0000256" key="1">
    <source>
        <dbReference type="SAM" id="Coils"/>
    </source>
</evidence>
<evidence type="ECO:0000313" key="2">
    <source>
        <dbReference type="EMBL" id="NUW33418.1"/>
    </source>
</evidence>
<dbReference type="AlphaFoldDB" id="A0A7Y6I806"/>
<dbReference type="Proteomes" id="UP000586042">
    <property type="component" value="Unassembled WGS sequence"/>
</dbReference>
<evidence type="ECO:0000313" key="3">
    <source>
        <dbReference type="Proteomes" id="UP000586042"/>
    </source>
</evidence>
<accession>A0A7Y6I806</accession>
<comment type="caution">
    <text evidence="2">The sequence shown here is derived from an EMBL/GenBank/DDBJ whole genome shotgun (WGS) entry which is preliminary data.</text>
</comment>
<keyword evidence="1" id="KW-0175">Coiled coil</keyword>
<name>A0A7Y6I806_9ACTN</name>
<dbReference type="EMBL" id="JABWGN010000007">
    <property type="protein sequence ID" value="NUW33418.1"/>
    <property type="molecule type" value="Genomic_DNA"/>
</dbReference>
<proteinExistence type="predicted"/>